<dbReference type="OrthoDB" id="4188088at2759"/>
<dbReference type="EMBL" id="LGUA01000027">
    <property type="protein sequence ID" value="OAX85106.1"/>
    <property type="molecule type" value="Genomic_DNA"/>
</dbReference>
<sequence length="287" mass="32231">MERPCLAEIAAAEAREEMSWMSGMQAHGILLASPFEAAISRDKIAVFSICNYVESAGSKCQILSANPPNPESGEPNPSIDYSRLSQFVSSNKEKIAPDDIAIFKELARCRCSYFAAYDLFFKSDNTLRDLFAERYQLHKRSQAIVQKPDSFTIQSRRDMSSRVKINVRNCVAEKETHAACLQAITACTARLAEIKHRTVCGLQKIRDKKSKSHHDRPQTSSRMITICRKHNRSVTDTINTRTPAPIPQPAMLRRNSGITKIRAHPPTSRPSWEKSNSGVSESMLCSW</sequence>
<evidence type="ECO:0000313" key="2">
    <source>
        <dbReference type="EMBL" id="OAX85106.1"/>
    </source>
</evidence>
<gene>
    <name evidence="2" type="ORF">ACJ72_00519</name>
</gene>
<feature type="compositionally biased region" description="Polar residues" evidence="1">
    <location>
        <begin position="269"/>
        <end position="287"/>
    </location>
</feature>
<evidence type="ECO:0000313" key="3">
    <source>
        <dbReference type="Proteomes" id="UP000091918"/>
    </source>
</evidence>
<accession>A0A1B7P7U8</accession>
<dbReference type="Proteomes" id="UP000091918">
    <property type="component" value="Unassembled WGS sequence"/>
</dbReference>
<proteinExistence type="predicted"/>
<evidence type="ECO:0000256" key="1">
    <source>
        <dbReference type="SAM" id="MobiDB-lite"/>
    </source>
</evidence>
<protein>
    <submittedName>
        <fullName evidence="2">Uncharacterized protein</fullName>
    </submittedName>
</protein>
<keyword evidence="3" id="KW-1185">Reference proteome</keyword>
<organism evidence="2 3">
    <name type="scientific">Emergomyces africanus</name>
    <dbReference type="NCBI Taxonomy" id="1955775"/>
    <lineage>
        <taxon>Eukaryota</taxon>
        <taxon>Fungi</taxon>
        <taxon>Dikarya</taxon>
        <taxon>Ascomycota</taxon>
        <taxon>Pezizomycotina</taxon>
        <taxon>Eurotiomycetes</taxon>
        <taxon>Eurotiomycetidae</taxon>
        <taxon>Onygenales</taxon>
        <taxon>Ajellomycetaceae</taxon>
        <taxon>Emergomyces</taxon>
    </lineage>
</organism>
<reference evidence="2 3" key="1">
    <citation type="submission" date="2015-07" db="EMBL/GenBank/DDBJ databases">
        <title>Emmonsia species relationships and genome sequence.</title>
        <authorList>
            <person name="Cuomo C.A."/>
            <person name="Schwartz I.S."/>
            <person name="Kenyon C."/>
            <person name="de Hoog G.S."/>
            <person name="Govender N.P."/>
            <person name="Botha A."/>
            <person name="Moreno L."/>
            <person name="de Vries M."/>
            <person name="Munoz J.F."/>
            <person name="Stielow J.B."/>
        </authorList>
    </citation>
    <scope>NUCLEOTIDE SEQUENCE [LARGE SCALE GENOMIC DNA]</scope>
    <source>
        <strain evidence="2 3">CBS 136260</strain>
    </source>
</reference>
<dbReference type="AlphaFoldDB" id="A0A1B7P7U8"/>
<feature type="region of interest" description="Disordered" evidence="1">
    <location>
        <begin position="261"/>
        <end position="287"/>
    </location>
</feature>
<comment type="caution">
    <text evidence="2">The sequence shown here is derived from an EMBL/GenBank/DDBJ whole genome shotgun (WGS) entry which is preliminary data.</text>
</comment>
<name>A0A1B7P7U8_9EURO</name>